<dbReference type="PROSITE" id="PS51645">
    <property type="entry name" value="PHR_CRY_ALPHA_BETA"/>
    <property type="match status" value="1"/>
</dbReference>
<evidence type="ECO:0000256" key="5">
    <source>
        <dbReference type="SAM" id="MobiDB-lite"/>
    </source>
</evidence>
<dbReference type="GO" id="GO:0003904">
    <property type="term" value="F:deoxyribodipyrimidine photo-lyase activity"/>
    <property type="evidence" value="ECO:0007669"/>
    <property type="project" value="TreeGrafter"/>
</dbReference>
<dbReference type="EMBL" id="PVTV01000011">
    <property type="protein sequence ID" value="PRY99355.1"/>
    <property type="molecule type" value="Genomic_DNA"/>
</dbReference>
<dbReference type="SUPFAM" id="SSF48173">
    <property type="entry name" value="Cryptochrome/photolyase FAD-binding domain"/>
    <property type="match status" value="1"/>
</dbReference>
<dbReference type="Pfam" id="PF00875">
    <property type="entry name" value="DNA_photolyase"/>
    <property type="match status" value="1"/>
</dbReference>
<feature type="binding site" evidence="4">
    <location>
        <position position="266"/>
    </location>
    <ligand>
        <name>FAD</name>
        <dbReference type="ChEBI" id="CHEBI:57692"/>
    </ligand>
</feature>
<dbReference type="Gene3D" id="1.25.40.80">
    <property type="match status" value="1"/>
</dbReference>
<dbReference type="OrthoDB" id="9772484at2"/>
<dbReference type="InterPro" id="IPR014729">
    <property type="entry name" value="Rossmann-like_a/b/a_fold"/>
</dbReference>
<dbReference type="PANTHER" id="PTHR11455">
    <property type="entry name" value="CRYPTOCHROME"/>
    <property type="match status" value="1"/>
</dbReference>
<dbReference type="GO" id="GO:0003677">
    <property type="term" value="F:DNA binding"/>
    <property type="evidence" value="ECO:0007669"/>
    <property type="project" value="TreeGrafter"/>
</dbReference>
<evidence type="ECO:0000256" key="1">
    <source>
        <dbReference type="ARBA" id="ARBA00001932"/>
    </source>
</evidence>
<keyword evidence="3 4" id="KW-0274">FAD</keyword>
<dbReference type="AlphaFoldDB" id="A0A2T0XK99"/>
<dbReference type="GO" id="GO:0009416">
    <property type="term" value="P:response to light stimulus"/>
    <property type="evidence" value="ECO:0007669"/>
    <property type="project" value="TreeGrafter"/>
</dbReference>
<evidence type="ECO:0000259" key="6">
    <source>
        <dbReference type="PROSITE" id="PS51645"/>
    </source>
</evidence>
<comment type="caution">
    <text evidence="7">The sequence shown here is derived from an EMBL/GenBank/DDBJ whole genome shotgun (WGS) entry which is preliminary data.</text>
</comment>
<dbReference type="Proteomes" id="UP000238308">
    <property type="component" value="Unassembled WGS sequence"/>
</dbReference>
<dbReference type="PANTHER" id="PTHR11455:SF9">
    <property type="entry name" value="CRYPTOCHROME CIRCADIAN CLOCK 5 ISOFORM X1"/>
    <property type="match status" value="1"/>
</dbReference>
<dbReference type="InterPro" id="IPR002081">
    <property type="entry name" value="Cryptochrome/DNA_photolyase_1"/>
</dbReference>
<name>A0A2T0XK99_9BURK</name>
<dbReference type="InterPro" id="IPR005101">
    <property type="entry name" value="Cryptochr/Photolyase_FAD-bd"/>
</dbReference>
<feature type="binding site" evidence="4">
    <location>
        <position position="210"/>
    </location>
    <ligand>
        <name>FAD</name>
        <dbReference type="ChEBI" id="CHEBI:57692"/>
    </ligand>
</feature>
<sequence length="516" mass="58926">MSYQLVWFKRDLRLHDHAPLHAAAAKGPVACLYIIEPELWAQPDYSAMQYGFLIESLRELHASLRALGSTLYILTGDTCEILDQIYKQAPFEGLYSHEETGNAYTFQRDKKVAAWCKAQKLKWHEFRQFGVVRKLKNRNDWKDAWDLHTSQPCLPAPSLINVKLNVSPPQVPLVDTMVIDQHQAPRRQQGGRSEGLAVLNSFINARSQKYRGGISSPLSAPTACSRISAYLAFGCISLREVVKATQLKLLQLPLHETRQRLGLNAFVSRLYWHCHFIQKLESEPAIEHQNMHRGYNGFREKDFNQAHFDALINARTGWPLVDACVTMLNQTGWLNFRMRAMLVSTAAYPLFLHWRPVGEWLARQFLDYEPGIHWSQMQMQSGTTGINTPRVYNPVKQARDHDPDGQFVRQWLPYMRDVPGSWLFEPWRMPAVVQKNCGVFVGQDIPVPIVDLDNATREAKAKLFALRAKKSVKAGKADIVERHGSRKIPTSSPGQTVGKRTRQKVVKNSNQLGFDF</sequence>
<evidence type="ECO:0000256" key="4">
    <source>
        <dbReference type="PIRSR" id="PIRSR602081-1"/>
    </source>
</evidence>
<keyword evidence="2 4" id="KW-0285">Flavoprotein</keyword>
<dbReference type="InterPro" id="IPR006050">
    <property type="entry name" value="DNA_photolyase_N"/>
</dbReference>
<keyword evidence="7" id="KW-0456">Lyase</keyword>
<evidence type="ECO:0000256" key="3">
    <source>
        <dbReference type="ARBA" id="ARBA00022827"/>
    </source>
</evidence>
<feature type="region of interest" description="Disordered" evidence="5">
    <location>
        <begin position="482"/>
        <end position="503"/>
    </location>
</feature>
<comment type="cofactor">
    <cofactor evidence="1">
        <name>(6R)-5,10-methylene-5,6,7,8-tetrahydrofolate</name>
        <dbReference type="ChEBI" id="CHEBI:15636"/>
    </cofactor>
</comment>
<comment type="cofactor">
    <cofactor evidence="4">
        <name>FAD</name>
        <dbReference type="ChEBI" id="CHEBI:57692"/>
    </cofactor>
    <text evidence="4">Binds 1 FAD per subunit.</text>
</comment>
<reference evidence="7 8" key="1">
    <citation type="submission" date="2018-03" db="EMBL/GenBank/DDBJ databases">
        <title>Genomic Encyclopedia of Type Strains, Phase III (KMG-III): the genomes of soil and plant-associated and newly described type strains.</title>
        <authorList>
            <person name="Whitman W."/>
        </authorList>
    </citation>
    <scope>NUCLEOTIDE SEQUENCE [LARGE SCALE GENOMIC DNA]</scope>
    <source>
        <strain evidence="7 8">MWH-P2sevCIIIb</strain>
    </source>
</reference>
<dbReference type="Pfam" id="PF03441">
    <property type="entry name" value="FAD_binding_7"/>
    <property type="match status" value="1"/>
</dbReference>
<dbReference type="Gene3D" id="1.10.579.10">
    <property type="entry name" value="DNA Cyclobutane Dipyrimidine Photolyase, subunit A, domain 3"/>
    <property type="match status" value="1"/>
</dbReference>
<accession>A0A2T0XK99</accession>
<dbReference type="RefSeq" id="WP_106226661.1">
    <property type="nucleotide sequence ID" value="NZ_PVTV01000011.1"/>
</dbReference>
<evidence type="ECO:0000313" key="8">
    <source>
        <dbReference type="Proteomes" id="UP000238308"/>
    </source>
</evidence>
<feature type="domain" description="Photolyase/cryptochrome alpha/beta" evidence="6">
    <location>
        <begin position="2"/>
        <end position="131"/>
    </location>
</feature>
<protein>
    <submittedName>
        <fullName evidence="7">Deoxyribodipyrimidine photo-lyase</fullName>
    </submittedName>
</protein>
<dbReference type="Gene3D" id="3.40.50.620">
    <property type="entry name" value="HUPs"/>
    <property type="match status" value="1"/>
</dbReference>
<gene>
    <name evidence="7" type="ORF">BCM14_0799</name>
</gene>
<evidence type="ECO:0000256" key="2">
    <source>
        <dbReference type="ARBA" id="ARBA00022630"/>
    </source>
</evidence>
<evidence type="ECO:0000313" key="7">
    <source>
        <dbReference type="EMBL" id="PRY99355.1"/>
    </source>
</evidence>
<organism evidence="7 8">
    <name type="scientific">Jezberella montanilacus</name>
    <dbReference type="NCBI Taxonomy" id="323426"/>
    <lineage>
        <taxon>Bacteria</taxon>
        <taxon>Pseudomonadati</taxon>
        <taxon>Pseudomonadota</taxon>
        <taxon>Betaproteobacteria</taxon>
        <taxon>Burkholderiales</taxon>
        <taxon>Alcaligenaceae</taxon>
        <taxon>Jezberella</taxon>
    </lineage>
</organism>
<dbReference type="SUPFAM" id="SSF52425">
    <property type="entry name" value="Cryptochrome/photolyase, N-terminal domain"/>
    <property type="match status" value="1"/>
</dbReference>
<proteinExistence type="predicted"/>
<dbReference type="InterPro" id="IPR036134">
    <property type="entry name" value="Crypto/Photolyase_FAD-like_sf"/>
</dbReference>
<dbReference type="InterPro" id="IPR036155">
    <property type="entry name" value="Crypto/Photolyase_N_sf"/>
</dbReference>
<keyword evidence="8" id="KW-1185">Reference proteome</keyword>
<dbReference type="GO" id="GO:0071949">
    <property type="term" value="F:FAD binding"/>
    <property type="evidence" value="ECO:0007669"/>
    <property type="project" value="TreeGrafter"/>
</dbReference>